<dbReference type="STRING" id="329885.A0A4U0TPL7"/>
<organism evidence="3 4">
    <name type="scientific">Friedmanniomyces endolithicus</name>
    <dbReference type="NCBI Taxonomy" id="329885"/>
    <lineage>
        <taxon>Eukaryota</taxon>
        <taxon>Fungi</taxon>
        <taxon>Dikarya</taxon>
        <taxon>Ascomycota</taxon>
        <taxon>Pezizomycotina</taxon>
        <taxon>Dothideomycetes</taxon>
        <taxon>Dothideomycetidae</taxon>
        <taxon>Mycosphaerellales</taxon>
        <taxon>Teratosphaeriaceae</taxon>
        <taxon>Friedmanniomyces</taxon>
    </lineage>
</organism>
<evidence type="ECO:0000313" key="4">
    <source>
        <dbReference type="Proteomes" id="UP000310066"/>
    </source>
</evidence>
<feature type="region of interest" description="Disordered" evidence="1">
    <location>
        <begin position="33"/>
        <end position="57"/>
    </location>
</feature>
<proteinExistence type="predicted"/>
<evidence type="ECO:0000259" key="2">
    <source>
        <dbReference type="PROSITE" id="PS50250"/>
    </source>
</evidence>
<dbReference type="PROSITE" id="PS50250">
    <property type="entry name" value="PCI"/>
    <property type="match status" value="1"/>
</dbReference>
<evidence type="ECO:0000256" key="1">
    <source>
        <dbReference type="SAM" id="MobiDB-lite"/>
    </source>
</evidence>
<dbReference type="EMBL" id="NAJP01000197">
    <property type="protein sequence ID" value="TKA23984.1"/>
    <property type="molecule type" value="Genomic_DNA"/>
</dbReference>
<comment type="caution">
    <text evidence="3">The sequence shown here is derived from an EMBL/GenBank/DDBJ whole genome shotgun (WGS) entry which is preliminary data.</text>
</comment>
<feature type="region of interest" description="Disordered" evidence="1">
    <location>
        <begin position="226"/>
        <end position="249"/>
    </location>
</feature>
<name>A0A4U0TPL7_9PEZI</name>
<sequence length="528" mass="59125">MSSPQVWPMPPPFPPPLPTASFANMQMSPSYTAVAARKTLHRPDAPPAPEPAKTQKVSWTPGVRGYVQRAFDADSATIGVGPVEMQRRLKAVITQAAEAGQLQTIDWTTYPLPQNLIKAEREALALSSAQNARIANLNASTSYLSSGANIPERSVKRKNEDLETTDAEEDAITPPWKKHNTNKGSMEDRMTGKSKKQDKKQKKNEAFRATGLGTNAAVLEKRKQRFGYVSPEPSPHPSSRNDSPERTGSLVGTCQTVEKSYFRLNAPPAPETVRPLPVLEKALNHIRSKWKNEHNYNYACDQLKSMRQDLTVQHIQNELTVKVYESHARIALEMKDLGEYNQCQTQLRALYKLSIPGRSEEFTAYRILYTVYTCNRTDMNDLLADLTLGDKQKPAVQHALRVRSALASGNYHKFFRLYLDAPFMGAYLLDMVVERERIAAMASICKAYKPDVTLRFIAQELAFFGDVDVPDPDAGLRQCLEFLCQHGGEPFVERKEDGEIRFHTGKAIAVFEAQRAAAFRSVDIKGQI</sequence>
<dbReference type="GO" id="GO:0005634">
    <property type="term" value="C:nucleus"/>
    <property type="evidence" value="ECO:0007669"/>
    <property type="project" value="TreeGrafter"/>
</dbReference>
<protein>
    <recommendedName>
        <fullName evidence="2">PCI domain-containing protein</fullName>
    </recommendedName>
</protein>
<dbReference type="Pfam" id="PF03399">
    <property type="entry name" value="SAC3_GANP"/>
    <property type="match status" value="1"/>
</dbReference>
<feature type="region of interest" description="Disordered" evidence="1">
    <location>
        <begin position="154"/>
        <end position="208"/>
    </location>
</feature>
<feature type="compositionally biased region" description="Basic residues" evidence="1">
    <location>
        <begin position="192"/>
        <end position="202"/>
    </location>
</feature>
<dbReference type="Proteomes" id="UP000310066">
    <property type="component" value="Unassembled WGS sequence"/>
</dbReference>
<feature type="compositionally biased region" description="Pro residues" evidence="1">
    <location>
        <begin position="7"/>
        <end position="18"/>
    </location>
</feature>
<dbReference type="PANTHER" id="PTHR12436">
    <property type="entry name" value="80 KDA MCM3-ASSOCIATED PROTEIN"/>
    <property type="match status" value="1"/>
</dbReference>
<evidence type="ECO:0000313" key="3">
    <source>
        <dbReference type="EMBL" id="TKA23984.1"/>
    </source>
</evidence>
<feature type="compositionally biased region" description="Acidic residues" evidence="1">
    <location>
        <begin position="162"/>
        <end position="171"/>
    </location>
</feature>
<dbReference type="InterPro" id="IPR045107">
    <property type="entry name" value="SAC3/GANP/THP3"/>
</dbReference>
<dbReference type="InterPro" id="IPR000717">
    <property type="entry name" value="PCI_dom"/>
</dbReference>
<dbReference type="OrthoDB" id="199574at2759"/>
<gene>
    <name evidence="3" type="ORF">B0A54_17562</name>
</gene>
<dbReference type="InterPro" id="IPR005062">
    <property type="entry name" value="SAC3/GANP/THP3_conserved"/>
</dbReference>
<accession>A0A4U0TPL7</accession>
<reference evidence="3 4" key="1">
    <citation type="submission" date="2017-03" db="EMBL/GenBank/DDBJ databases">
        <title>Genomes of endolithic fungi from Antarctica.</title>
        <authorList>
            <person name="Coleine C."/>
            <person name="Masonjones S."/>
            <person name="Stajich J.E."/>
        </authorList>
    </citation>
    <scope>NUCLEOTIDE SEQUENCE [LARGE SCALE GENOMIC DNA]</scope>
    <source>
        <strain evidence="3 4">CCFEE 5311</strain>
    </source>
</reference>
<dbReference type="AlphaFoldDB" id="A0A4U0TPL7"/>
<feature type="region of interest" description="Disordered" evidence="1">
    <location>
        <begin position="1"/>
        <end position="21"/>
    </location>
</feature>
<dbReference type="Gene3D" id="1.25.40.990">
    <property type="match status" value="1"/>
</dbReference>
<dbReference type="PANTHER" id="PTHR12436:SF4">
    <property type="entry name" value="LEUKOCYTE RECEPTOR CLUSTER MEMBER 8"/>
    <property type="match status" value="1"/>
</dbReference>
<feature type="domain" description="PCI" evidence="2">
    <location>
        <begin position="336"/>
        <end position="507"/>
    </location>
</feature>